<proteinExistence type="predicted"/>
<accession>A0A514D030</accession>
<gene>
    <name evidence="1" type="ORF">H4Bulk48242_000001</name>
</gene>
<dbReference type="EMBL" id="MN033061">
    <property type="protein sequence ID" value="QDH86958.1"/>
    <property type="molecule type" value="Genomic_RNA"/>
</dbReference>
<evidence type="ECO:0008006" key="2">
    <source>
        <dbReference type="Google" id="ProtNLM"/>
    </source>
</evidence>
<organism evidence="1">
    <name type="scientific">Leviviridae sp</name>
    <dbReference type="NCBI Taxonomy" id="2027243"/>
    <lineage>
        <taxon>Viruses</taxon>
        <taxon>Riboviria</taxon>
        <taxon>Orthornavirae</taxon>
        <taxon>Lenarviricota</taxon>
        <taxon>Leviviricetes</taxon>
        <taxon>Norzivirales</taxon>
        <taxon>Fiersviridae</taxon>
    </lineage>
</organism>
<evidence type="ECO:0000313" key="1">
    <source>
        <dbReference type="EMBL" id="QDH86958.1"/>
    </source>
</evidence>
<feature type="non-terminal residue" evidence="1">
    <location>
        <position position="1"/>
    </location>
</feature>
<protein>
    <recommendedName>
        <fullName evidence="2">Maturation</fullName>
    </recommendedName>
</protein>
<name>A0A514D030_9VIRU</name>
<reference evidence="1" key="1">
    <citation type="submission" date="2019-05" db="EMBL/GenBank/DDBJ databases">
        <title>Metatranscriptomic reconstruction reveals RNA viruses with the potential to shape carbon cycling in soil.</title>
        <authorList>
            <person name="Starr E.P."/>
            <person name="Nuccio E."/>
            <person name="Pett-Ridge J."/>
            <person name="Banfield J.F."/>
            <person name="Firestone M.K."/>
        </authorList>
    </citation>
    <scope>NUCLEOTIDE SEQUENCE</scope>
    <source>
        <strain evidence="1">H4_Bulk_48_scaffold_242</strain>
    </source>
</reference>
<sequence length="415" mass="46481">TRGPHVLRNTPNQRRVNLIMPDRYRETSALIGTFTDVYTGVKSPASSVITRRWSNLIDGAGGHYGYPNFPSDRDVGGKFTLHFSETQSFPQYLGEIQGYGPYSNISYKGSWMATLPLYGDPGFYWDGNSFGHAAVAYDKMKPDHPNMNLLNAIYELKDVPEMLRQRFQKNGLASLGSYYLGLKFGWEPLLKDVRDFVLTHLNAQKTLKQLIRDEGKPVRRRITLESASRDPVENSGPGAGPTEPLFNSYMYDGTHSQFAYRELITSKTWASAQFRYWLPPGPRDVEWKARMLAAIFGLKPTPSSVYKAIPWSWLVDWFSNVGHVISNLDTSLVDRLAADYFYVMRQDGVTRSRTSTLGFFTKGSLAPFTATSLATSFSGTKTRIKGDPFGFGTPQNSLSGVQLSILGALGLSRIR</sequence>